<dbReference type="AlphaFoldDB" id="A0A4Q9DXU9"/>
<dbReference type="OrthoDB" id="9801392at2"/>
<organism evidence="2 3">
    <name type="scientific">Paenibacillus thalictri</name>
    <dbReference type="NCBI Taxonomy" id="2527873"/>
    <lineage>
        <taxon>Bacteria</taxon>
        <taxon>Bacillati</taxon>
        <taxon>Bacillota</taxon>
        <taxon>Bacilli</taxon>
        <taxon>Bacillales</taxon>
        <taxon>Paenibacillaceae</taxon>
        <taxon>Paenibacillus</taxon>
    </lineage>
</organism>
<keyword evidence="3" id="KW-1185">Reference proteome</keyword>
<name>A0A4Q9DXU9_9BACL</name>
<dbReference type="Proteomes" id="UP000293142">
    <property type="component" value="Unassembled WGS sequence"/>
</dbReference>
<dbReference type="InterPro" id="IPR053864">
    <property type="entry name" value="DUF6933"/>
</dbReference>
<sequence length="164" mass="19421">MVVIRLTKSLQKELKLQPQKVDISNPFFSWHANMFLLRRRKCIVLMNDLSRLSLTLHGIKSSQYKNLHEIFQSELREYLTSEGIEERMVTAYLDHCTNLVVSNTDNRSVIGTLNEIMFTMNAVEKDDRYESNTERNQWNNQIIYKPIDYNKPIDVFKSELVKYV</sequence>
<gene>
    <name evidence="2" type="ORF">EYB31_05555</name>
</gene>
<feature type="domain" description="DUF6933" evidence="1">
    <location>
        <begin position="3"/>
        <end position="154"/>
    </location>
</feature>
<reference evidence="2 3" key="1">
    <citation type="submission" date="2019-02" db="EMBL/GenBank/DDBJ databases">
        <title>Paenibacillus sp. nov., isolated from surface-sterilized tissue of Thalictrum simplex L.</title>
        <authorList>
            <person name="Tuo L."/>
        </authorList>
    </citation>
    <scope>NUCLEOTIDE SEQUENCE [LARGE SCALE GENOMIC DNA]</scope>
    <source>
        <strain evidence="2 3">N2SHLJ1</strain>
    </source>
</reference>
<dbReference type="Pfam" id="PF22016">
    <property type="entry name" value="DUF6933"/>
    <property type="match status" value="1"/>
</dbReference>
<accession>A0A4Q9DXU9</accession>
<dbReference type="EMBL" id="SIRE01000004">
    <property type="protein sequence ID" value="TBL80693.1"/>
    <property type="molecule type" value="Genomic_DNA"/>
</dbReference>
<comment type="caution">
    <text evidence="2">The sequence shown here is derived from an EMBL/GenBank/DDBJ whole genome shotgun (WGS) entry which is preliminary data.</text>
</comment>
<protein>
    <recommendedName>
        <fullName evidence="1">DUF6933 domain-containing protein</fullName>
    </recommendedName>
</protein>
<evidence type="ECO:0000259" key="1">
    <source>
        <dbReference type="Pfam" id="PF22016"/>
    </source>
</evidence>
<evidence type="ECO:0000313" key="3">
    <source>
        <dbReference type="Proteomes" id="UP000293142"/>
    </source>
</evidence>
<proteinExistence type="predicted"/>
<evidence type="ECO:0000313" key="2">
    <source>
        <dbReference type="EMBL" id="TBL80693.1"/>
    </source>
</evidence>